<feature type="region of interest" description="Disordered" evidence="2">
    <location>
        <begin position="118"/>
        <end position="392"/>
    </location>
</feature>
<name>A2FL67_TRIV3</name>
<gene>
    <name evidence="3" type="ORF">TVAG_488950</name>
</gene>
<feature type="region of interest" description="Disordered" evidence="2">
    <location>
        <begin position="1"/>
        <end position="104"/>
    </location>
</feature>
<reference evidence="3" key="2">
    <citation type="journal article" date="2007" name="Science">
        <title>Draft genome sequence of the sexually transmitted pathogen Trichomonas vaginalis.</title>
        <authorList>
            <person name="Carlton J.M."/>
            <person name="Hirt R.P."/>
            <person name="Silva J.C."/>
            <person name="Delcher A.L."/>
            <person name="Schatz M."/>
            <person name="Zhao Q."/>
            <person name="Wortman J.R."/>
            <person name="Bidwell S.L."/>
            <person name="Alsmark U.C.M."/>
            <person name="Besteiro S."/>
            <person name="Sicheritz-Ponten T."/>
            <person name="Noel C.J."/>
            <person name="Dacks J.B."/>
            <person name="Foster P.G."/>
            <person name="Simillion C."/>
            <person name="Van de Peer Y."/>
            <person name="Miranda-Saavedra D."/>
            <person name="Barton G.J."/>
            <person name="Westrop G.D."/>
            <person name="Mueller S."/>
            <person name="Dessi D."/>
            <person name="Fiori P.L."/>
            <person name="Ren Q."/>
            <person name="Paulsen I."/>
            <person name="Zhang H."/>
            <person name="Bastida-Corcuera F.D."/>
            <person name="Simoes-Barbosa A."/>
            <person name="Brown M.T."/>
            <person name="Hayes R.D."/>
            <person name="Mukherjee M."/>
            <person name="Okumura C.Y."/>
            <person name="Schneider R."/>
            <person name="Smith A.J."/>
            <person name="Vanacova S."/>
            <person name="Villalvazo M."/>
            <person name="Haas B.J."/>
            <person name="Pertea M."/>
            <person name="Feldblyum T.V."/>
            <person name="Utterback T.R."/>
            <person name="Shu C.L."/>
            <person name="Osoegawa K."/>
            <person name="de Jong P.J."/>
            <person name="Hrdy I."/>
            <person name="Horvathova L."/>
            <person name="Zubacova Z."/>
            <person name="Dolezal P."/>
            <person name="Malik S.B."/>
            <person name="Logsdon J.M. Jr."/>
            <person name="Henze K."/>
            <person name="Gupta A."/>
            <person name="Wang C.C."/>
            <person name="Dunne R.L."/>
            <person name="Upcroft J.A."/>
            <person name="Upcroft P."/>
            <person name="White O."/>
            <person name="Salzberg S.L."/>
            <person name="Tang P."/>
            <person name="Chiu C.-H."/>
            <person name="Lee Y.-S."/>
            <person name="Embley T.M."/>
            <person name="Coombs G.H."/>
            <person name="Mottram J.C."/>
            <person name="Tachezy J."/>
            <person name="Fraser-Liggett C.M."/>
            <person name="Johnson P.J."/>
        </authorList>
    </citation>
    <scope>NUCLEOTIDE SEQUENCE [LARGE SCALE GENOMIC DNA]</scope>
    <source>
        <strain evidence="3">G3</strain>
    </source>
</reference>
<evidence type="ECO:0000256" key="2">
    <source>
        <dbReference type="SAM" id="MobiDB-lite"/>
    </source>
</evidence>
<feature type="coiled-coil region" evidence="1">
    <location>
        <begin position="634"/>
        <end position="661"/>
    </location>
</feature>
<keyword evidence="4" id="KW-1185">Reference proteome</keyword>
<protein>
    <submittedName>
        <fullName evidence="3">Uncharacterized protein</fullName>
    </submittedName>
</protein>
<dbReference type="VEuPathDB" id="TrichDB:TVAG_488950"/>
<feature type="compositionally biased region" description="Basic and acidic residues" evidence="2">
    <location>
        <begin position="124"/>
        <end position="144"/>
    </location>
</feature>
<sequence>MQSGGRSKRYLPSDSKIEYSNGDALRRSNKSSDSQKSNNQKDKSPQIPKQYDMEVSSDSESILERKPKPPVFESQDSYALSTQGSEHENAEDESEENINKVDDSNYLSVSSISEAFNESISASKKNEESIEEEIQKPIEIKDTKAATSRKRRQPHRLPDDARLYKKFSKTTMQYKNDRPKSVPKQSPPKPPANNNNFETPRVNRRASPLKVQLKPIPDELLQLHQNNSVKKEVPKQNPKISPAKTNSPQIQNKKPANTDNKPTNPTQISNNNKIPNNPSPKPVPKESQIPVKSPRHNSPQKVPNSPSKIPTQNRTKSPVKQPPKSLQNKSPSKTPQNKENPKSQNNEIQKSNSDIPKKQNEDSLISSPPTPTEIPQIRKRKKSISPIVLPQHISSPPKCDYKNLSPEYLQLLAQKELLQREISNLEIQNSEFATMTNEEITIVTRFQGIVFEQVNSYLFSVTTAVNEHNQRIKKEIEDLRTINDELTRISSEKSFMTVKFSNDRIRRDMRSILNSSKKAQKDIENLNSISTVLTSKKSIKAEAEDLTNEMLALQTEIDSMKARNEQLSIEEKPETEDLSFLENSLEKYQENLQNLPKSDTVFPITQEILYQREEFDEKMMIMESMADIQKSFYNVTNDEEKENLKEEYNNLLSKLNGQTDSSLYNSLKFESKRFKDNFSQQQILTKTGNLLEQKLLENQLILDDLVLDLQKSDMKSDTNELVEEIVEDLKQKYSLKNIVTYLERNFPETKEKSTPLEKVKLARQIVQNGNAARKQLL</sequence>
<accession>A2FL67</accession>
<feature type="compositionally biased region" description="Polar residues" evidence="2">
    <location>
        <begin position="296"/>
        <end position="354"/>
    </location>
</feature>
<dbReference type="AlphaFoldDB" id="A2FL67"/>
<keyword evidence="1" id="KW-0175">Coiled coil</keyword>
<evidence type="ECO:0000313" key="3">
    <source>
        <dbReference type="EMBL" id="EAX94356.1"/>
    </source>
</evidence>
<feature type="compositionally biased region" description="Polar residues" evidence="2">
    <location>
        <begin position="74"/>
        <end position="84"/>
    </location>
</feature>
<evidence type="ECO:0000256" key="1">
    <source>
        <dbReference type="SAM" id="Coils"/>
    </source>
</evidence>
<feature type="coiled-coil region" evidence="1">
    <location>
        <begin position="408"/>
        <end position="435"/>
    </location>
</feature>
<feature type="compositionally biased region" description="Polar residues" evidence="2">
    <location>
        <begin position="243"/>
        <end position="267"/>
    </location>
</feature>
<dbReference type="RefSeq" id="XP_001307286.1">
    <property type="nucleotide sequence ID" value="XM_001307285.1"/>
</dbReference>
<dbReference type="InParanoid" id="A2FL67"/>
<dbReference type="STRING" id="5722.A2FL67"/>
<dbReference type="KEGG" id="tva:4752088"/>
<feature type="coiled-coil region" evidence="1">
    <location>
        <begin position="536"/>
        <end position="598"/>
    </location>
</feature>
<proteinExistence type="predicted"/>
<dbReference type="Proteomes" id="UP000001542">
    <property type="component" value="Unassembled WGS sequence"/>
</dbReference>
<evidence type="ECO:0000313" key="4">
    <source>
        <dbReference type="Proteomes" id="UP000001542"/>
    </source>
</evidence>
<dbReference type="EMBL" id="DS113862">
    <property type="protein sequence ID" value="EAX94356.1"/>
    <property type="molecule type" value="Genomic_DNA"/>
</dbReference>
<dbReference type="VEuPathDB" id="TrichDB:TVAGG3_0426900"/>
<organism evidence="3 4">
    <name type="scientific">Trichomonas vaginalis (strain ATCC PRA-98 / G3)</name>
    <dbReference type="NCBI Taxonomy" id="412133"/>
    <lineage>
        <taxon>Eukaryota</taxon>
        <taxon>Metamonada</taxon>
        <taxon>Parabasalia</taxon>
        <taxon>Trichomonadida</taxon>
        <taxon>Trichomonadidae</taxon>
        <taxon>Trichomonas</taxon>
    </lineage>
</organism>
<dbReference type="SMR" id="A2FL67"/>
<reference evidence="3" key="1">
    <citation type="submission" date="2006-10" db="EMBL/GenBank/DDBJ databases">
        <authorList>
            <person name="Amadeo P."/>
            <person name="Zhao Q."/>
            <person name="Wortman J."/>
            <person name="Fraser-Liggett C."/>
            <person name="Carlton J."/>
        </authorList>
    </citation>
    <scope>NUCLEOTIDE SEQUENCE</scope>
    <source>
        <strain evidence="3">G3</strain>
    </source>
</reference>